<feature type="compositionally biased region" description="Polar residues" evidence="1">
    <location>
        <begin position="385"/>
        <end position="412"/>
    </location>
</feature>
<feature type="compositionally biased region" description="Low complexity" evidence="1">
    <location>
        <begin position="512"/>
        <end position="544"/>
    </location>
</feature>
<feature type="compositionally biased region" description="Polar residues" evidence="1">
    <location>
        <begin position="429"/>
        <end position="439"/>
    </location>
</feature>
<feature type="compositionally biased region" description="Acidic residues" evidence="1">
    <location>
        <begin position="548"/>
        <end position="563"/>
    </location>
</feature>
<sequence>MASTAMITSMNMDIDPSPPGAWNFSSSSASSSIYLDEQPLPSPLPLSIISDDDSSENPILNSNSSITNTPFQEPSFSLSTQLPIILPPTQTVTSYTVSSSTYRVSRLPPAPTIYQAGPSRQPQRYLFFAIRKGHKAGVYTVWYEAEKQIINHPQPVYKTFSTRLAAQAFVAGWDGAGRHSLPHSTPRPLREHLAMSFPGSVSMSTTPGRRQSYHSKLLAAPGCSTHDLSLSPLDTSRPALSNRHSYHRHSMVKVSSPLRSQVDEEDEVEDVAGSRLPPLRKASSFIGVGGLLSPPQSPEKEQGKNLSVMDRDRPKSKVLGEGSSWSSRGHRDFSPSNGGLGLVARPLSPPQSPNDKRATIHGVSESSRPNATRRPSGLWADAVSKPNQSSPLSPTSSNQPEFNDPSAPNFSRSGLKKSGVVMPVAAKRSGSSQSLKSMTSLGSLRNGLNSNNSSSSSINSYDRRRSSSTLYQDRLSSLAETSKKELQLNEEGLLALSTLSPPKPAFMTMRRSSSSSSVASNDSFSSMGSLTSNTSSSNQTSLDSCEPIQEEDDNVEIISDDQDRENHDIVISCTKSDGDADGSVGDKDSIIKGGKTKKVKSGGGMFKRLAKALKLEKKNSDRDSTRRGSM</sequence>
<dbReference type="SUPFAM" id="SSF55658">
    <property type="entry name" value="L9 N-domain-like"/>
    <property type="match status" value="1"/>
</dbReference>
<evidence type="ECO:0000313" key="3">
    <source>
        <dbReference type="EMBL" id="WWC86728.1"/>
    </source>
</evidence>
<feature type="region of interest" description="Disordered" evidence="1">
    <location>
        <begin position="239"/>
        <end position="275"/>
    </location>
</feature>
<dbReference type="EMBL" id="CP144099">
    <property type="protein sequence ID" value="WWC86728.1"/>
    <property type="molecule type" value="Genomic_DNA"/>
</dbReference>
<feature type="domain" description="Ribonuclease H1 N-terminal" evidence="2">
    <location>
        <begin position="127"/>
        <end position="169"/>
    </location>
</feature>
<dbReference type="InterPro" id="IPR037056">
    <property type="entry name" value="RNase_H1_N_sf"/>
</dbReference>
<gene>
    <name evidence="3" type="ORF">L201_001606</name>
</gene>
<keyword evidence="4" id="KW-1185">Reference proteome</keyword>
<name>A0AAX4JQI0_9TREE</name>
<protein>
    <recommendedName>
        <fullName evidence="2">Ribonuclease H1 N-terminal domain-containing protein</fullName>
    </recommendedName>
</protein>
<evidence type="ECO:0000313" key="4">
    <source>
        <dbReference type="Proteomes" id="UP001355207"/>
    </source>
</evidence>
<accession>A0AAX4JQI0</accession>
<feature type="compositionally biased region" description="Basic and acidic residues" evidence="1">
    <location>
        <begin position="298"/>
        <end position="315"/>
    </location>
</feature>
<feature type="region of interest" description="Disordered" evidence="1">
    <location>
        <begin position="287"/>
        <end position="470"/>
    </location>
</feature>
<reference evidence="3 4" key="1">
    <citation type="submission" date="2024-01" db="EMBL/GenBank/DDBJ databases">
        <title>Comparative genomics of Cryptococcus and Kwoniella reveals pathogenesis evolution and contrasting modes of karyotype evolution via chromosome fusion or intercentromeric recombination.</title>
        <authorList>
            <person name="Coelho M.A."/>
            <person name="David-Palma M."/>
            <person name="Shea T."/>
            <person name="Bowers K."/>
            <person name="McGinley-Smith S."/>
            <person name="Mohammad A.W."/>
            <person name="Gnirke A."/>
            <person name="Yurkov A.M."/>
            <person name="Nowrousian M."/>
            <person name="Sun S."/>
            <person name="Cuomo C.A."/>
            <person name="Heitman J."/>
        </authorList>
    </citation>
    <scope>NUCLEOTIDE SEQUENCE [LARGE SCALE GENOMIC DNA]</scope>
    <source>
        <strain evidence="3 4">CBS 6074</strain>
    </source>
</reference>
<dbReference type="AlphaFoldDB" id="A0AAX4JQI0"/>
<feature type="region of interest" description="Disordered" evidence="1">
    <location>
        <begin position="493"/>
        <end position="566"/>
    </location>
</feature>
<evidence type="ECO:0000256" key="1">
    <source>
        <dbReference type="SAM" id="MobiDB-lite"/>
    </source>
</evidence>
<feature type="compositionally biased region" description="Low complexity" evidence="1">
    <location>
        <begin position="440"/>
        <end position="460"/>
    </location>
</feature>
<organism evidence="3 4">
    <name type="scientific">Kwoniella dendrophila CBS 6074</name>
    <dbReference type="NCBI Taxonomy" id="1295534"/>
    <lineage>
        <taxon>Eukaryota</taxon>
        <taxon>Fungi</taxon>
        <taxon>Dikarya</taxon>
        <taxon>Basidiomycota</taxon>
        <taxon>Agaricomycotina</taxon>
        <taxon>Tremellomycetes</taxon>
        <taxon>Tremellales</taxon>
        <taxon>Cryptococcaceae</taxon>
        <taxon>Kwoniella</taxon>
    </lineage>
</organism>
<dbReference type="GeneID" id="91092278"/>
<dbReference type="RefSeq" id="XP_066073491.1">
    <property type="nucleotide sequence ID" value="XM_066217394.1"/>
</dbReference>
<dbReference type="Pfam" id="PF01693">
    <property type="entry name" value="Cauli_VI"/>
    <property type="match status" value="1"/>
</dbReference>
<proteinExistence type="predicted"/>
<dbReference type="Gene3D" id="3.40.970.10">
    <property type="entry name" value="Ribonuclease H1, N-terminal domain"/>
    <property type="match status" value="1"/>
</dbReference>
<evidence type="ECO:0000259" key="2">
    <source>
        <dbReference type="Pfam" id="PF01693"/>
    </source>
</evidence>
<dbReference type="InterPro" id="IPR011320">
    <property type="entry name" value="RNase_H1_N"/>
</dbReference>
<dbReference type="InterPro" id="IPR009027">
    <property type="entry name" value="Ribosomal_bL9/RNase_H1_N"/>
</dbReference>
<dbReference type="Proteomes" id="UP001355207">
    <property type="component" value="Chromosome 2"/>
</dbReference>